<dbReference type="AlphaFoldDB" id="A0A4Q7LTJ2"/>
<accession>A0A4Q7LTJ2</accession>
<keyword evidence="3 7" id="KW-0812">Transmembrane</keyword>
<dbReference type="InterPro" id="IPR037185">
    <property type="entry name" value="EmrE-like"/>
</dbReference>
<feature type="transmembrane region" description="Helical" evidence="7">
    <location>
        <begin position="161"/>
        <end position="179"/>
    </location>
</feature>
<feature type="transmembrane region" description="Helical" evidence="7">
    <location>
        <begin position="107"/>
        <end position="126"/>
    </location>
</feature>
<feature type="region of interest" description="Disordered" evidence="6">
    <location>
        <begin position="303"/>
        <end position="345"/>
    </location>
</feature>
<feature type="domain" description="EamA" evidence="8">
    <location>
        <begin position="17"/>
        <end position="150"/>
    </location>
</feature>
<keyword evidence="4 7" id="KW-1133">Transmembrane helix</keyword>
<evidence type="ECO:0000313" key="10">
    <source>
        <dbReference type="Proteomes" id="UP000293519"/>
    </source>
</evidence>
<evidence type="ECO:0000256" key="5">
    <source>
        <dbReference type="ARBA" id="ARBA00023136"/>
    </source>
</evidence>
<name>A0A4Q7LTJ2_9MICO</name>
<dbReference type="GO" id="GO:0016020">
    <property type="term" value="C:membrane"/>
    <property type="evidence" value="ECO:0007669"/>
    <property type="project" value="UniProtKB-SubCell"/>
</dbReference>
<feature type="transmembrane region" description="Helical" evidence="7">
    <location>
        <begin position="186"/>
        <end position="209"/>
    </location>
</feature>
<dbReference type="Pfam" id="PF00892">
    <property type="entry name" value="EamA"/>
    <property type="match status" value="2"/>
</dbReference>
<feature type="domain" description="EamA" evidence="8">
    <location>
        <begin position="165"/>
        <end position="295"/>
    </location>
</feature>
<keyword evidence="10" id="KW-1185">Reference proteome</keyword>
<dbReference type="PANTHER" id="PTHR32322:SF9">
    <property type="entry name" value="AMINO-ACID METABOLITE EFFLUX PUMP-RELATED"/>
    <property type="match status" value="1"/>
</dbReference>
<feature type="transmembrane region" description="Helical" evidence="7">
    <location>
        <begin position="278"/>
        <end position="295"/>
    </location>
</feature>
<feature type="transmembrane region" description="Helical" evidence="7">
    <location>
        <begin position="255"/>
        <end position="272"/>
    </location>
</feature>
<dbReference type="Proteomes" id="UP000293519">
    <property type="component" value="Unassembled WGS sequence"/>
</dbReference>
<dbReference type="PANTHER" id="PTHR32322">
    <property type="entry name" value="INNER MEMBRANE TRANSPORTER"/>
    <property type="match status" value="1"/>
</dbReference>
<evidence type="ECO:0000313" key="9">
    <source>
        <dbReference type="EMBL" id="RZS57761.1"/>
    </source>
</evidence>
<feature type="transmembrane region" description="Helical" evidence="7">
    <location>
        <begin position="47"/>
        <end position="65"/>
    </location>
</feature>
<feature type="transmembrane region" description="Helical" evidence="7">
    <location>
        <begin position="133"/>
        <end position="155"/>
    </location>
</feature>
<evidence type="ECO:0000259" key="8">
    <source>
        <dbReference type="Pfam" id="PF00892"/>
    </source>
</evidence>
<sequence length="345" mass="35822">MVGGVRQRAQNKRMTRRGFLLFASLGIIWGVPYLFIKIAVAELTPEFLVLARTAIAAALLLPIAARHRAIAPVLRRWKPLLAFALFEIVLAWYFINAAEQTLSSSTVGLLLATIPLVAMAVAFLGGRRDRLTGVNLVGVAFGMVGVAAIVGFDVGGSDLGAVAQLAVAIVGYAVGPAILARYLHDLPGVGVIACALGISALAYVPIVALTGGWPTAVPSTMTIVSVIVLAVLCSAVAFLLMFALVAEVGPIRMSAITYVNPAVAVIAGALFLNEPISAWTVVGFAAILLGSALVTRPDPAKAAATPEAEITEAPDSATDAGDDHEHPTLSEALDEPIPPTEPIVR</sequence>
<keyword evidence="5 7" id="KW-0472">Membrane</keyword>
<comment type="caution">
    <text evidence="9">The sequence shown here is derived from an EMBL/GenBank/DDBJ whole genome shotgun (WGS) entry which is preliminary data.</text>
</comment>
<evidence type="ECO:0000256" key="3">
    <source>
        <dbReference type="ARBA" id="ARBA00022692"/>
    </source>
</evidence>
<feature type="transmembrane region" description="Helical" evidence="7">
    <location>
        <begin position="77"/>
        <end position="95"/>
    </location>
</feature>
<feature type="compositionally biased region" description="Pro residues" evidence="6">
    <location>
        <begin position="336"/>
        <end position="345"/>
    </location>
</feature>
<evidence type="ECO:0000256" key="2">
    <source>
        <dbReference type="ARBA" id="ARBA00007362"/>
    </source>
</evidence>
<evidence type="ECO:0000256" key="6">
    <source>
        <dbReference type="SAM" id="MobiDB-lite"/>
    </source>
</evidence>
<dbReference type="SUPFAM" id="SSF103481">
    <property type="entry name" value="Multidrug resistance efflux transporter EmrE"/>
    <property type="match status" value="2"/>
</dbReference>
<comment type="subcellular location">
    <subcellularLocation>
        <location evidence="1">Membrane</location>
        <topology evidence="1">Multi-pass membrane protein</topology>
    </subcellularLocation>
</comment>
<reference evidence="9 10" key="1">
    <citation type="journal article" date="2015" name="Stand. Genomic Sci.">
        <title>Genomic Encyclopedia of Bacterial and Archaeal Type Strains, Phase III: the genomes of soil and plant-associated and newly described type strains.</title>
        <authorList>
            <person name="Whitman W.B."/>
            <person name="Woyke T."/>
            <person name="Klenk H.P."/>
            <person name="Zhou Y."/>
            <person name="Lilburn T.G."/>
            <person name="Beck B.J."/>
            <person name="De Vos P."/>
            <person name="Vandamme P."/>
            <person name="Eisen J.A."/>
            <person name="Garrity G."/>
            <person name="Hugenholtz P."/>
            <person name="Kyrpides N.C."/>
        </authorList>
    </citation>
    <scope>NUCLEOTIDE SEQUENCE [LARGE SCALE GENOMIC DNA]</scope>
    <source>
        <strain evidence="9 10">CV2</strain>
    </source>
</reference>
<dbReference type="EMBL" id="SGWW01000002">
    <property type="protein sequence ID" value="RZS57761.1"/>
    <property type="molecule type" value="Genomic_DNA"/>
</dbReference>
<feature type="transmembrane region" description="Helical" evidence="7">
    <location>
        <begin position="221"/>
        <end position="243"/>
    </location>
</feature>
<proteinExistence type="inferred from homology"/>
<comment type="similarity">
    <text evidence="2">Belongs to the EamA transporter family.</text>
</comment>
<dbReference type="InterPro" id="IPR000620">
    <property type="entry name" value="EamA_dom"/>
</dbReference>
<protein>
    <submittedName>
        <fullName evidence="9">Drug/metabolite transporter (DMT)-like permease</fullName>
    </submittedName>
</protein>
<gene>
    <name evidence="9" type="ORF">EV141_1481</name>
</gene>
<evidence type="ECO:0000256" key="4">
    <source>
        <dbReference type="ARBA" id="ARBA00022989"/>
    </source>
</evidence>
<evidence type="ECO:0000256" key="7">
    <source>
        <dbReference type="SAM" id="Phobius"/>
    </source>
</evidence>
<evidence type="ECO:0000256" key="1">
    <source>
        <dbReference type="ARBA" id="ARBA00004141"/>
    </source>
</evidence>
<organism evidence="9 10">
    <name type="scientific">Microcella putealis</name>
    <dbReference type="NCBI Taxonomy" id="337005"/>
    <lineage>
        <taxon>Bacteria</taxon>
        <taxon>Bacillati</taxon>
        <taxon>Actinomycetota</taxon>
        <taxon>Actinomycetes</taxon>
        <taxon>Micrococcales</taxon>
        <taxon>Microbacteriaceae</taxon>
        <taxon>Microcella</taxon>
    </lineage>
</organism>
<dbReference type="InterPro" id="IPR050638">
    <property type="entry name" value="AA-Vitamin_Transporters"/>
</dbReference>
<feature type="transmembrane region" description="Helical" evidence="7">
    <location>
        <begin position="20"/>
        <end position="41"/>
    </location>
</feature>
<feature type="compositionally biased region" description="Low complexity" evidence="6">
    <location>
        <begin position="303"/>
        <end position="314"/>
    </location>
</feature>